<evidence type="ECO:0000256" key="4">
    <source>
        <dbReference type="ARBA" id="ARBA00022729"/>
    </source>
</evidence>
<dbReference type="PIRSF" id="PIRSF002741">
    <property type="entry name" value="MppA"/>
    <property type="match status" value="1"/>
</dbReference>
<evidence type="ECO:0000256" key="2">
    <source>
        <dbReference type="ARBA" id="ARBA00005695"/>
    </source>
</evidence>
<dbReference type="CDD" id="cd08504">
    <property type="entry name" value="PBP2_OppA"/>
    <property type="match status" value="1"/>
</dbReference>
<feature type="domain" description="Solute-binding protein family 5" evidence="6">
    <location>
        <begin position="88"/>
        <end position="473"/>
    </location>
</feature>
<evidence type="ECO:0000256" key="3">
    <source>
        <dbReference type="ARBA" id="ARBA00022448"/>
    </source>
</evidence>
<dbReference type="Gene3D" id="3.40.190.10">
    <property type="entry name" value="Periplasmic binding protein-like II"/>
    <property type="match status" value="1"/>
</dbReference>
<sequence length="557" mass="62635">MLKNKFSVFLILSLVLSLVLTACSGGSDNAEGDKDEEKDTTESVEQVLNTLESAEIPTMDTVMGTDAVSFNVMNQVFEGLYRLGENDEVVEGLAEGEPEISEDGKTYTIKLRDAEWSNGDPVVAEDFVYAWQRAVNPKTGSEYGPYMMGGKILNATEIAADEKDPSELGIKALDEKTLEIQLVKPLPYFESLMTFATFLPQNKSYVEEQGDDYAKTSDNLVYNGPFVLTDWDGTTATSWNMEKSDTYWDKDAVSLEKVTVKVVKEPSTSVNLYETGEVDTIALSSDFVDKYTDHEDLMQYGEPVIFWLKLNQENEILANKNIRMALNYAIDKQGLTDGILKNGSIPAYFAVPKNFVSNPDTGADFREANGDFLGYDVDKAKEYWEKGLDELGMEEVTLEILGGDTETSKKSDAYLKNQLETVLEGLTIDLAPVPFSVRIERDKEMDYQIQVAGWGPDYKDPMTFSDLWVTDGGHNFMAYSNSEYDKLIEEANTTLAQKPVERFEALQEAERILLEEDAAIVPLYQRGISRLTQPYVKDRYIHTFGPDFSFKWTKIEK</sequence>
<evidence type="ECO:0000256" key="5">
    <source>
        <dbReference type="SAM" id="SignalP"/>
    </source>
</evidence>
<feature type="signal peptide" evidence="5">
    <location>
        <begin position="1"/>
        <end position="22"/>
    </location>
</feature>
<comment type="subcellular location">
    <subcellularLocation>
        <location evidence="1">Cell envelope</location>
    </subcellularLocation>
</comment>
<dbReference type="Proteomes" id="UP001197974">
    <property type="component" value="Chromosome"/>
</dbReference>
<gene>
    <name evidence="7" type="ORF">LC087_01570</name>
</gene>
<organism evidence="7 8">
    <name type="scientific">Bacillus carboniphilus</name>
    <dbReference type="NCBI Taxonomy" id="86663"/>
    <lineage>
        <taxon>Bacteria</taxon>
        <taxon>Bacillati</taxon>
        <taxon>Bacillota</taxon>
        <taxon>Bacilli</taxon>
        <taxon>Bacillales</taxon>
        <taxon>Bacillaceae</taxon>
        <taxon>Bacillus</taxon>
    </lineage>
</organism>
<feature type="chain" id="PRO_5045544744" evidence="5">
    <location>
        <begin position="23"/>
        <end position="557"/>
    </location>
</feature>
<dbReference type="InterPro" id="IPR039424">
    <property type="entry name" value="SBP_5"/>
</dbReference>
<keyword evidence="3" id="KW-0813">Transport</keyword>
<evidence type="ECO:0000313" key="7">
    <source>
        <dbReference type="EMBL" id="WLR42946.1"/>
    </source>
</evidence>
<dbReference type="InterPro" id="IPR030678">
    <property type="entry name" value="Peptide/Ni-bd"/>
</dbReference>
<dbReference type="PANTHER" id="PTHR30290:SF10">
    <property type="entry name" value="PERIPLASMIC OLIGOPEPTIDE-BINDING PROTEIN-RELATED"/>
    <property type="match status" value="1"/>
</dbReference>
<dbReference type="Gene3D" id="3.10.105.10">
    <property type="entry name" value="Dipeptide-binding Protein, Domain 3"/>
    <property type="match status" value="1"/>
</dbReference>
<protein>
    <submittedName>
        <fullName evidence="7">Peptide ABC transporter substrate-binding protein</fullName>
    </submittedName>
</protein>
<keyword evidence="8" id="KW-1185">Reference proteome</keyword>
<dbReference type="PANTHER" id="PTHR30290">
    <property type="entry name" value="PERIPLASMIC BINDING COMPONENT OF ABC TRANSPORTER"/>
    <property type="match status" value="1"/>
</dbReference>
<dbReference type="RefSeq" id="WP_226538754.1">
    <property type="nucleotide sequence ID" value="NZ_CP129013.1"/>
</dbReference>
<dbReference type="PROSITE" id="PS51257">
    <property type="entry name" value="PROKAR_LIPOPROTEIN"/>
    <property type="match status" value="1"/>
</dbReference>
<evidence type="ECO:0000259" key="6">
    <source>
        <dbReference type="Pfam" id="PF00496"/>
    </source>
</evidence>
<evidence type="ECO:0000313" key="8">
    <source>
        <dbReference type="Proteomes" id="UP001197974"/>
    </source>
</evidence>
<dbReference type="EMBL" id="CP129013">
    <property type="protein sequence ID" value="WLR42946.1"/>
    <property type="molecule type" value="Genomic_DNA"/>
</dbReference>
<proteinExistence type="inferred from homology"/>
<dbReference type="SUPFAM" id="SSF53850">
    <property type="entry name" value="Periplasmic binding protein-like II"/>
    <property type="match status" value="1"/>
</dbReference>
<dbReference type="Gene3D" id="3.90.76.10">
    <property type="entry name" value="Dipeptide-binding Protein, Domain 1"/>
    <property type="match status" value="1"/>
</dbReference>
<dbReference type="InterPro" id="IPR000914">
    <property type="entry name" value="SBP_5_dom"/>
</dbReference>
<name>A0ABY9JZ81_9BACI</name>
<comment type="similarity">
    <text evidence="2">Belongs to the bacterial solute-binding protein 5 family.</text>
</comment>
<accession>A0ABY9JZ81</accession>
<reference evidence="7 8" key="1">
    <citation type="submission" date="2023-06" db="EMBL/GenBank/DDBJ databases">
        <title>Five Gram-positive bacteria isolated from mangrove sediments in Shenzhen, Guangdong, China.</title>
        <authorList>
            <person name="Yu S."/>
            <person name="Zheng W."/>
            <person name="Huang Y."/>
        </authorList>
    </citation>
    <scope>NUCLEOTIDE SEQUENCE [LARGE SCALE GENOMIC DNA]</scope>
    <source>
        <strain evidence="7 8">SaN35-3</strain>
    </source>
</reference>
<keyword evidence="4 5" id="KW-0732">Signal</keyword>
<evidence type="ECO:0000256" key="1">
    <source>
        <dbReference type="ARBA" id="ARBA00004196"/>
    </source>
</evidence>
<dbReference type="Pfam" id="PF00496">
    <property type="entry name" value="SBP_bac_5"/>
    <property type="match status" value="1"/>
</dbReference>